<evidence type="ECO:0000256" key="3">
    <source>
        <dbReference type="ARBA" id="ARBA00022741"/>
    </source>
</evidence>
<dbReference type="GO" id="GO:0015416">
    <property type="term" value="F:ABC-type phosphonate transporter activity"/>
    <property type="evidence" value="ECO:0007669"/>
    <property type="project" value="InterPro"/>
</dbReference>
<organism evidence="9 10">
    <name type="scientific">Paenibacillus methanolicus</name>
    <dbReference type="NCBI Taxonomy" id="582686"/>
    <lineage>
        <taxon>Bacteria</taxon>
        <taxon>Bacillati</taxon>
        <taxon>Bacillota</taxon>
        <taxon>Bacilli</taxon>
        <taxon>Bacillales</taxon>
        <taxon>Paenibacillaceae</taxon>
        <taxon>Paenibacillus</taxon>
    </lineage>
</organism>
<dbReference type="PANTHER" id="PTHR43166:SF6">
    <property type="entry name" value="PHOSPHONATES IMPORT ATP-BINDING PROTEIN PHNC"/>
    <property type="match status" value="1"/>
</dbReference>
<name>A0A5S5C131_9BACL</name>
<evidence type="ECO:0000256" key="2">
    <source>
        <dbReference type="ARBA" id="ARBA00022475"/>
    </source>
</evidence>
<dbReference type="Pfam" id="PF00005">
    <property type="entry name" value="ABC_tran"/>
    <property type="match status" value="1"/>
</dbReference>
<evidence type="ECO:0000256" key="7">
    <source>
        <dbReference type="ARBA" id="ARBA00023136"/>
    </source>
</evidence>
<dbReference type="InterPro" id="IPR017871">
    <property type="entry name" value="ABC_transporter-like_CS"/>
</dbReference>
<proteinExistence type="predicted"/>
<dbReference type="PROSITE" id="PS00211">
    <property type="entry name" value="ABC_TRANSPORTER_1"/>
    <property type="match status" value="1"/>
</dbReference>
<evidence type="ECO:0000256" key="4">
    <source>
        <dbReference type="ARBA" id="ARBA00022840"/>
    </source>
</evidence>
<evidence type="ECO:0000256" key="5">
    <source>
        <dbReference type="ARBA" id="ARBA00022885"/>
    </source>
</evidence>
<dbReference type="GO" id="GO:0016020">
    <property type="term" value="C:membrane"/>
    <property type="evidence" value="ECO:0007669"/>
    <property type="project" value="InterPro"/>
</dbReference>
<accession>A0A5S5C131</accession>
<dbReference type="AlphaFoldDB" id="A0A5S5C131"/>
<evidence type="ECO:0000313" key="9">
    <source>
        <dbReference type="EMBL" id="TYP72040.1"/>
    </source>
</evidence>
<dbReference type="InterPro" id="IPR003439">
    <property type="entry name" value="ABC_transporter-like_ATP-bd"/>
</dbReference>
<dbReference type="NCBIfam" id="TIGR02315">
    <property type="entry name" value="ABC_phnC"/>
    <property type="match status" value="1"/>
</dbReference>
<evidence type="ECO:0000259" key="8">
    <source>
        <dbReference type="PROSITE" id="PS50893"/>
    </source>
</evidence>
<dbReference type="Gene3D" id="3.40.50.300">
    <property type="entry name" value="P-loop containing nucleotide triphosphate hydrolases"/>
    <property type="match status" value="1"/>
</dbReference>
<keyword evidence="2" id="KW-1003">Cell membrane</keyword>
<dbReference type="PANTHER" id="PTHR43166">
    <property type="entry name" value="AMINO ACID IMPORT ATP-BINDING PROTEIN"/>
    <property type="match status" value="1"/>
</dbReference>
<evidence type="ECO:0000256" key="1">
    <source>
        <dbReference type="ARBA" id="ARBA00022448"/>
    </source>
</evidence>
<dbReference type="PROSITE" id="PS50893">
    <property type="entry name" value="ABC_TRANSPORTER_2"/>
    <property type="match status" value="1"/>
</dbReference>
<dbReference type="InterPro" id="IPR050086">
    <property type="entry name" value="MetN_ABC_transporter-like"/>
</dbReference>
<dbReference type="EMBL" id="VNHS01000009">
    <property type="protein sequence ID" value="TYP72040.1"/>
    <property type="molecule type" value="Genomic_DNA"/>
</dbReference>
<dbReference type="GO" id="GO:0005524">
    <property type="term" value="F:ATP binding"/>
    <property type="evidence" value="ECO:0007669"/>
    <property type="project" value="UniProtKB-KW"/>
</dbReference>
<evidence type="ECO:0000313" key="10">
    <source>
        <dbReference type="Proteomes" id="UP000323257"/>
    </source>
</evidence>
<comment type="caution">
    <text evidence="9">The sequence shown here is derived from an EMBL/GenBank/DDBJ whole genome shotgun (WGS) entry which is preliminary data.</text>
</comment>
<dbReference type="RefSeq" id="WP_148931638.1">
    <property type="nucleotide sequence ID" value="NZ_VNHS01000009.1"/>
</dbReference>
<dbReference type="InterPro" id="IPR027417">
    <property type="entry name" value="P-loop_NTPase"/>
</dbReference>
<dbReference type="OrthoDB" id="9802264at2"/>
<gene>
    <name evidence="9" type="ORF">BCM02_109319</name>
</gene>
<dbReference type="SUPFAM" id="SSF52540">
    <property type="entry name" value="P-loop containing nucleoside triphosphate hydrolases"/>
    <property type="match status" value="1"/>
</dbReference>
<dbReference type="GO" id="GO:0016887">
    <property type="term" value="F:ATP hydrolysis activity"/>
    <property type="evidence" value="ECO:0007669"/>
    <property type="project" value="InterPro"/>
</dbReference>
<keyword evidence="1" id="KW-0813">Transport</keyword>
<protein>
    <submittedName>
        <fullName evidence="9">Phosphonate transport system ATP-binding protein</fullName>
    </submittedName>
</protein>
<dbReference type="SMART" id="SM00382">
    <property type="entry name" value="AAA"/>
    <property type="match status" value="1"/>
</dbReference>
<dbReference type="CDD" id="cd03256">
    <property type="entry name" value="ABC_PhnC_transporter"/>
    <property type="match status" value="1"/>
</dbReference>
<dbReference type="InterPro" id="IPR012693">
    <property type="entry name" value="ABC_transpr_PhnC"/>
</dbReference>
<keyword evidence="7" id="KW-0472">Membrane</keyword>
<sequence length="263" mass="29112">MEPLLSIQQLTKQYNKQHTALAGISLDVSRGEFVAVIGPSGAGKSTLLRSINRLAEPTSGSIAFEGVRVEQARKKELRQVRANIGMIFQHYNLVYRLSVLENVLHGRLGHMSSFAGMFSRYSEADKEEAIRLLRKVGLENEIYKRADELSGGQKQRVGICRALAQKPSLILADEPIASLDPRSSKIVMDALRANCEEQGITCLVNLHQVDVAKRYATRIVGIKAGKVVFDGPPSELHEGYIEHIYEGKEHEQFSITNTEGISA</sequence>
<dbReference type="Proteomes" id="UP000323257">
    <property type="component" value="Unassembled WGS sequence"/>
</dbReference>
<keyword evidence="6" id="KW-1278">Translocase</keyword>
<dbReference type="InterPro" id="IPR003593">
    <property type="entry name" value="AAA+_ATPase"/>
</dbReference>
<keyword evidence="3" id="KW-0547">Nucleotide-binding</keyword>
<evidence type="ECO:0000256" key="6">
    <source>
        <dbReference type="ARBA" id="ARBA00022967"/>
    </source>
</evidence>
<keyword evidence="4 9" id="KW-0067">ATP-binding</keyword>
<keyword evidence="5" id="KW-0918">Phosphonate transport</keyword>
<reference evidence="9 10" key="1">
    <citation type="submission" date="2019-07" db="EMBL/GenBank/DDBJ databases">
        <title>Genomic Encyclopedia of Type Strains, Phase III (KMG-III): the genomes of soil and plant-associated and newly described type strains.</title>
        <authorList>
            <person name="Whitman W."/>
        </authorList>
    </citation>
    <scope>NUCLEOTIDE SEQUENCE [LARGE SCALE GENOMIC DNA]</scope>
    <source>
        <strain evidence="9 10">BL24</strain>
    </source>
</reference>
<keyword evidence="10" id="KW-1185">Reference proteome</keyword>
<feature type="domain" description="ABC transporter" evidence="8">
    <location>
        <begin position="5"/>
        <end position="249"/>
    </location>
</feature>